<dbReference type="Proteomes" id="UP000609531">
    <property type="component" value="Unassembled WGS sequence"/>
</dbReference>
<evidence type="ECO:0000256" key="1">
    <source>
        <dbReference type="SAM" id="MobiDB-lite"/>
    </source>
</evidence>
<dbReference type="EMBL" id="JAEKJA010000015">
    <property type="protein sequence ID" value="MBJ3777409.1"/>
    <property type="molecule type" value="Genomic_DNA"/>
</dbReference>
<sequence length="310" mass="33155">MVAGAYRCPVCGIDFPTGTPGAPQTPNSPAAVTPDGAPLRDTPQPRPDSLAARLEGALDEELVFVDETPTEDAPPLDATVEEELAEPEPDDVAEAPEDEVEHDDADLDDIDVRRDDPRAKAPPLGPVEPVRPRRGREWPATGSELAVTPAGRRGARKREPRVVIAAMKDDVAVRREEAREVMPTRRRRSKTGSLAGTLMLALLLLGVAGAGAWWLDVTGAVDLGITRRLVAPLQRQAEVTEVRAEDGWLRIPAATGTRVIGADGPFRVRIDGAVYTIEGGREVRVPVTEATNLSVRVVQSPTVAKVSLAP</sequence>
<dbReference type="AlphaFoldDB" id="A0A934IIN9"/>
<feature type="compositionally biased region" description="Acidic residues" evidence="1">
    <location>
        <begin position="57"/>
        <end position="70"/>
    </location>
</feature>
<dbReference type="RefSeq" id="WP_198883315.1">
    <property type="nucleotide sequence ID" value="NZ_JAEKJA010000015.1"/>
</dbReference>
<reference evidence="3" key="1">
    <citation type="submission" date="2020-12" db="EMBL/GenBank/DDBJ databases">
        <title>Bacterial taxonomy.</title>
        <authorList>
            <person name="Pan X."/>
        </authorList>
    </citation>
    <scope>NUCLEOTIDE SEQUENCE</scope>
    <source>
        <strain evidence="3">B2012</strain>
    </source>
</reference>
<feature type="compositionally biased region" description="Basic and acidic residues" evidence="1">
    <location>
        <begin position="110"/>
        <end position="119"/>
    </location>
</feature>
<gene>
    <name evidence="3" type="ORF">JCR33_17005</name>
</gene>
<evidence type="ECO:0000313" key="4">
    <source>
        <dbReference type="Proteomes" id="UP000609531"/>
    </source>
</evidence>
<feature type="region of interest" description="Disordered" evidence="1">
    <location>
        <begin position="14"/>
        <end position="143"/>
    </location>
</feature>
<feature type="compositionally biased region" description="Acidic residues" evidence="1">
    <location>
        <begin position="79"/>
        <end position="109"/>
    </location>
</feature>
<evidence type="ECO:0000313" key="3">
    <source>
        <dbReference type="EMBL" id="MBJ3777409.1"/>
    </source>
</evidence>
<organism evidence="3 4">
    <name type="scientific">Acuticoccus mangrovi</name>
    <dbReference type="NCBI Taxonomy" id="2796142"/>
    <lineage>
        <taxon>Bacteria</taxon>
        <taxon>Pseudomonadati</taxon>
        <taxon>Pseudomonadota</taxon>
        <taxon>Alphaproteobacteria</taxon>
        <taxon>Hyphomicrobiales</taxon>
        <taxon>Amorphaceae</taxon>
        <taxon>Acuticoccus</taxon>
    </lineage>
</organism>
<name>A0A934IIN9_9HYPH</name>
<feature type="transmembrane region" description="Helical" evidence="2">
    <location>
        <begin position="194"/>
        <end position="215"/>
    </location>
</feature>
<keyword evidence="2" id="KW-1133">Transmembrane helix</keyword>
<protein>
    <submittedName>
        <fullName evidence="3">Uncharacterized protein</fullName>
    </submittedName>
</protein>
<proteinExistence type="predicted"/>
<accession>A0A934IIN9</accession>
<keyword evidence="4" id="KW-1185">Reference proteome</keyword>
<keyword evidence="2" id="KW-0812">Transmembrane</keyword>
<keyword evidence="2" id="KW-0472">Membrane</keyword>
<evidence type="ECO:0000256" key="2">
    <source>
        <dbReference type="SAM" id="Phobius"/>
    </source>
</evidence>
<comment type="caution">
    <text evidence="3">The sequence shown here is derived from an EMBL/GenBank/DDBJ whole genome shotgun (WGS) entry which is preliminary data.</text>
</comment>